<dbReference type="AlphaFoldDB" id="A0A3N1PM87"/>
<evidence type="ECO:0000313" key="1">
    <source>
        <dbReference type="EMBL" id="ROQ29815.1"/>
    </source>
</evidence>
<organism evidence="1 2">
    <name type="scientific">Gallaecimonas pentaromativorans</name>
    <dbReference type="NCBI Taxonomy" id="584787"/>
    <lineage>
        <taxon>Bacteria</taxon>
        <taxon>Pseudomonadati</taxon>
        <taxon>Pseudomonadota</taxon>
        <taxon>Gammaproteobacteria</taxon>
        <taxon>Enterobacterales</taxon>
        <taxon>Gallaecimonadaceae</taxon>
        <taxon>Gallaecimonas</taxon>
    </lineage>
</organism>
<comment type="caution">
    <text evidence="1">The sequence shown here is derived from an EMBL/GenBank/DDBJ whole genome shotgun (WGS) entry which is preliminary data.</text>
</comment>
<accession>A0A3N1PM87</accession>
<name>A0A3N1PM87_9GAMM</name>
<evidence type="ECO:0000313" key="2">
    <source>
        <dbReference type="Proteomes" id="UP000268033"/>
    </source>
</evidence>
<reference evidence="1 2" key="1">
    <citation type="submission" date="2018-11" db="EMBL/GenBank/DDBJ databases">
        <title>Genomic Encyclopedia of Type Strains, Phase IV (KMG-IV): sequencing the most valuable type-strain genomes for metagenomic binning, comparative biology and taxonomic classification.</title>
        <authorList>
            <person name="Goeker M."/>
        </authorList>
    </citation>
    <scope>NUCLEOTIDE SEQUENCE [LARGE SCALE GENOMIC DNA]</scope>
    <source>
        <strain evidence="1 2">DSM 21945</strain>
    </source>
</reference>
<dbReference type="RefSeq" id="WP_123420715.1">
    <property type="nucleotide sequence ID" value="NZ_RJUL01000002.1"/>
</dbReference>
<protein>
    <submittedName>
        <fullName evidence="1">Uncharacterized protein</fullName>
    </submittedName>
</protein>
<dbReference type="EMBL" id="RJUL01000002">
    <property type="protein sequence ID" value="ROQ29815.1"/>
    <property type="molecule type" value="Genomic_DNA"/>
</dbReference>
<gene>
    <name evidence="1" type="ORF">EDC28_102187</name>
</gene>
<sequence length="542" mass="57353">MKTREWASGLCLATLLTACGGSDGDDTPVSANPPPTPAPVVSVGVFVDSPVAGIGYRTASQEGTTNSAGEFAYVEGESVTFFLGDLAFPAVLASGQVTPADIAGGDDTTATNILQLLQTLDMDGNPANGINISPDVAATFAGTTLDLASASFDIEVGSVLASIDPALTLVSENAAKSHFQDSLQSQLRGSWLFSEGEGKRNVMTFLEDGLYIMIHEHADEPDEPNGQTAGSVEFGEYDWDPQSGEITVVAIAESDGWGGLYDPDEGSSVSTLVLSGDSFQLQFTDDASDLVTFTRIKDHQDPLVGAWLLYEYEDDNTNVLTFLPGGEYVIAHTNNQEDEPLSGEFGTYTLVDGMLMVTGASVDSDGAGGLYNAEDGSDQFNEFLQRHPWGELTFTDDNEGSFGFARIGTFSAELFSDDNTATKDVQLERYQGFDNNSALGDWTLSLPALTDESSAVEARLVLNDNGVGTLALGEETTQEISWRITSSATLYLESGGDSQVWQWTITSIRGPAGAVLVSLTDANDADNPASFLLEGTLVATLP</sequence>
<proteinExistence type="predicted"/>
<dbReference type="Proteomes" id="UP000268033">
    <property type="component" value="Unassembled WGS sequence"/>
</dbReference>
<dbReference type="PROSITE" id="PS51257">
    <property type="entry name" value="PROKAR_LIPOPROTEIN"/>
    <property type="match status" value="1"/>
</dbReference>
<dbReference type="STRING" id="584787.GCA_001247655_03117"/>
<keyword evidence="2" id="KW-1185">Reference proteome</keyword>